<evidence type="ECO:0000313" key="2">
    <source>
        <dbReference type="EMBL" id="NIF21731.1"/>
    </source>
</evidence>
<dbReference type="Proteomes" id="UP001515683">
    <property type="component" value="Unassembled WGS sequence"/>
</dbReference>
<feature type="transmembrane region" description="Helical" evidence="1">
    <location>
        <begin position="21"/>
        <end position="40"/>
    </location>
</feature>
<name>A0ABX0RBQ3_9GAMM</name>
<organism evidence="2 3">
    <name type="scientific">Candidatus Pantoea multigeneris</name>
    <dbReference type="NCBI Taxonomy" id="2608357"/>
    <lineage>
        <taxon>Bacteria</taxon>
        <taxon>Pseudomonadati</taxon>
        <taxon>Pseudomonadota</taxon>
        <taxon>Gammaproteobacteria</taxon>
        <taxon>Enterobacterales</taxon>
        <taxon>Erwiniaceae</taxon>
        <taxon>Pantoea</taxon>
    </lineage>
</organism>
<accession>A0ABX0RBQ3</accession>
<comment type="caution">
    <text evidence="2">The sequence shown here is derived from an EMBL/GenBank/DDBJ whole genome shotgun (WGS) entry which is preliminary data.</text>
</comment>
<dbReference type="RefSeq" id="WP_167013911.1">
    <property type="nucleotide sequence ID" value="NZ_VWXF01000003.1"/>
</dbReference>
<keyword evidence="3" id="KW-1185">Reference proteome</keyword>
<feature type="transmembrane region" description="Helical" evidence="1">
    <location>
        <begin position="52"/>
        <end position="74"/>
    </location>
</feature>
<keyword evidence="1" id="KW-0472">Membrane</keyword>
<proteinExistence type="predicted"/>
<keyword evidence="1" id="KW-1133">Transmembrane helix</keyword>
<evidence type="ECO:0000313" key="3">
    <source>
        <dbReference type="Proteomes" id="UP001515683"/>
    </source>
</evidence>
<sequence>MLIKGKLQRLNLLEQWRRDSYRIYFNLAILALYISIIRWVLPLWAHGNIHDGIVGCICGLAATFWLTCIARLTLPDDVTPDQLNALLTKAKYHATSAGYYDVPLHKRMKFKSQRIYIENQTGQIVLTGPHNILKRIRNQLEEG</sequence>
<dbReference type="EMBL" id="VWXF01000003">
    <property type="protein sequence ID" value="NIF21731.1"/>
    <property type="molecule type" value="Genomic_DNA"/>
</dbReference>
<evidence type="ECO:0000256" key="1">
    <source>
        <dbReference type="SAM" id="Phobius"/>
    </source>
</evidence>
<keyword evidence="1" id="KW-0812">Transmembrane</keyword>
<gene>
    <name evidence="2" type="ORF">F3J40_09005</name>
</gene>
<reference evidence="2 3" key="1">
    <citation type="journal article" date="2019" name="bioRxiv">
        <title>Bacteria contribute to plant secondary compound degradation in a generalist herbivore system.</title>
        <authorList>
            <person name="Francoeur C.B."/>
            <person name="Khadempour L."/>
            <person name="Moreira-Soto R.D."/>
            <person name="Gotting K."/>
            <person name="Book A.J."/>
            <person name="Pinto-Tomas A.A."/>
            <person name="Keefover-Ring K."/>
            <person name="Currie C.R."/>
        </authorList>
    </citation>
    <scope>NUCLEOTIDE SEQUENCE [LARGE SCALE GENOMIC DNA]</scope>
    <source>
        <strain evidence="2">Acro-835</strain>
    </source>
</reference>
<protein>
    <submittedName>
        <fullName evidence="2">Uncharacterized protein</fullName>
    </submittedName>
</protein>